<evidence type="ECO:0000313" key="1">
    <source>
        <dbReference type="EMBL" id="MCQ8117389.1"/>
    </source>
</evidence>
<reference evidence="1 2" key="1">
    <citation type="submission" date="2022-07" db="EMBL/GenBank/DDBJ databases">
        <title>Methylomonas rivi sp. nov., Methylomonas rosea sp. nov., Methylomonas aureus sp. nov. and Methylomonas subterranea sp. nov., four novel methanotrophs isolated from a freshwater creek and the deep terrestrial subsurface.</title>
        <authorList>
            <person name="Abin C."/>
            <person name="Sankaranarayanan K."/>
            <person name="Garner C."/>
            <person name="Sindelar R."/>
            <person name="Kotary K."/>
            <person name="Garner R."/>
            <person name="Barclay S."/>
            <person name="Lawson P."/>
            <person name="Krumholz L."/>
        </authorList>
    </citation>
    <scope>NUCLEOTIDE SEQUENCE [LARGE SCALE GENOMIC DNA]</scope>
    <source>
        <strain evidence="1 2">WSC-7</strain>
    </source>
</reference>
<dbReference type="RefSeq" id="WP_256606526.1">
    <property type="nucleotide sequence ID" value="NZ_JANIBL010000019.1"/>
</dbReference>
<gene>
    <name evidence="1" type="ORF">NP589_08125</name>
</gene>
<dbReference type="EMBL" id="JANIBL010000019">
    <property type="protein sequence ID" value="MCQ8117389.1"/>
    <property type="molecule type" value="Genomic_DNA"/>
</dbReference>
<keyword evidence="2" id="KW-1185">Reference proteome</keyword>
<proteinExistence type="predicted"/>
<organism evidence="1 2">
    <name type="scientific">Methylomonas rosea</name>
    <dbReference type="NCBI Taxonomy" id="2952227"/>
    <lineage>
        <taxon>Bacteria</taxon>
        <taxon>Pseudomonadati</taxon>
        <taxon>Pseudomonadota</taxon>
        <taxon>Gammaproteobacteria</taxon>
        <taxon>Methylococcales</taxon>
        <taxon>Methylococcaceae</taxon>
        <taxon>Methylomonas</taxon>
    </lineage>
</organism>
<protein>
    <submittedName>
        <fullName evidence="1">Uncharacterized protein</fullName>
    </submittedName>
</protein>
<name>A0ABT1TRJ1_9GAMM</name>
<accession>A0ABT1TRJ1</accession>
<comment type="caution">
    <text evidence="1">The sequence shown here is derived from an EMBL/GenBank/DDBJ whole genome shotgun (WGS) entry which is preliminary data.</text>
</comment>
<evidence type="ECO:0000313" key="2">
    <source>
        <dbReference type="Proteomes" id="UP001524570"/>
    </source>
</evidence>
<sequence>MITKPNLPSTYEPYQHLTLCSNHLIGGGHLIQIGGSLPLLIGKGAIPQVWLQAPTDPSGKVFASLVSASVAAHPAVSVSTDDGALLVYAGGQLVLRVRQTNDQEAEVEALDLRPIGFNIYGDRKSLNAGGMLMSDNTVAGGGTFLAFGGG</sequence>
<dbReference type="Proteomes" id="UP001524570">
    <property type="component" value="Unassembled WGS sequence"/>
</dbReference>